<protein>
    <submittedName>
        <fullName evidence="2">Phosphate/phosphite/phosphonate ABC transporter substrate-binding protein</fullName>
    </submittedName>
</protein>
<gene>
    <name evidence="2" type="ORF">F7Q91_04885</name>
</gene>
<name>A0A7V7NWF6_9VIBR</name>
<keyword evidence="1" id="KW-0732">Signal</keyword>
<dbReference type="RefSeq" id="WP_137406873.1">
    <property type="nucleotide sequence ID" value="NZ_AP025466.1"/>
</dbReference>
<dbReference type="Pfam" id="PF12974">
    <property type="entry name" value="Phosphonate-bd"/>
    <property type="match status" value="1"/>
</dbReference>
<accession>A0A7V7NWF6</accession>
<dbReference type="PANTHER" id="PTHR35841:SF1">
    <property type="entry name" value="PHOSPHONATES-BINDING PERIPLASMIC PROTEIN"/>
    <property type="match status" value="1"/>
</dbReference>
<evidence type="ECO:0000313" key="3">
    <source>
        <dbReference type="Proteomes" id="UP000423756"/>
    </source>
</evidence>
<dbReference type="EMBL" id="VZPX01000006">
    <property type="protein sequence ID" value="KAB0481951.1"/>
    <property type="molecule type" value="Genomic_DNA"/>
</dbReference>
<proteinExistence type="predicted"/>
<dbReference type="SUPFAM" id="SSF53850">
    <property type="entry name" value="Periplasmic binding protein-like II"/>
    <property type="match status" value="1"/>
</dbReference>
<reference evidence="2 3" key="1">
    <citation type="submission" date="2019-09" db="EMBL/GenBank/DDBJ databases">
        <title>Draft genome sequences of 48 bacterial type strains from the CCUG.</title>
        <authorList>
            <person name="Tunovic T."/>
            <person name="Pineiro-Iglesias B."/>
            <person name="Unosson C."/>
            <person name="Inganas E."/>
            <person name="Ohlen M."/>
            <person name="Cardew S."/>
            <person name="Jensie-Markopoulos S."/>
            <person name="Salva-Serra F."/>
            <person name="Jaen-Luchoro D."/>
            <person name="Karlsson R."/>
            <person name="Svensson-Stadler L."/>
            <person name="Chun J."/>
            <person name="Moore E."/>
        </authorList>
    </citation>
    <scope>NUCLEOTIDE SEQUENCE [LARGE SCALE GENOMIC DNA]</scope>
    <source>
        <strain evidence="2 3">CCUG 48643</strain>
    </source>
</reference>
<evidence type="ECO:0000313" key="2">
    <source>
        <dbReference type="EMBL" id="KAB0481951.1"/>
    </source>
</evidence>
<evidence type="ECO:0000256" key="1">
    <source>
        <dbReference type="SAM" id="SignalP"/>
    </source>
</evidence>
<organism evidence="2 3">
    <name type="scientific">Vibrio chagasii</name>
    <dbReference type="NCBI Taxonomy" id="170679"/>
    <lineage>
        <taxon>Bacteria</taxon>
        <taxon>Pseudomonadati</taxon>
        <taxon>Pseudomonadota</taxon>
        <taxon>Gammaproteobacteria</taxon>
        <taxon>Vibrionales</taxon>
        <taxon>Vibrionaceae</taxon>
        <taxon>Vibrio</taxon>
    </lineage>
</organism>
<sequence length="264" mass="29445">MNLLRAILLSLLVTPISSLAAKPLNFGIVPQQSAEKLARQWMPILQYISKEIGQEVRFATKSSIPLFEKELSKGSYDITYMNPYHYTVFSQSNGYIAIAKAKNKKIKGVIVVKKESDISTVQELEGKKLAFPSPDAFAASILSQSFLAQNNIDIEPVYVRSHDSVYHNIAQGNFVAGGGIYRTLNAMQPEVSDKLTVLWESKGYTPHAIAVGPHVSKDLRKRIQQAITSLENVHPELLSPLKIKGFEQAKDSDWNDVRLLFAEE</sequence>
<feature type="chain" id="PRO_5031195450" evidence="1">
    <location>
        <begin position="21"/>
        <end position="264"/>
    </location>
</feature>
<dbReference type="PANTHER" id="PTHR35841">
    <property type="entry name" value="PHOSPHONATES-BINDING PERIPLASMIC PROTEIN"/>
    <property type="match status" value="1"/>
</dbReference>
<dbReference type="GeneID" id="77343779"/>
<dbReference type="Proteomes" id="UP000423756">
    <property type="component" value="Unassembled WGS sequence"/>
</dbReference>
<comment type="caution">
    <text evidence="2">The sequence shown here is derived from an EMBL/GenBank/DDBJ whole genome shotgun (WGS) entry which is preliminary data.</text>
</comment>
<dbReference type="Gene3D" id="3.40.190.10">
    <property type="entry name" value="Periplasmic binding protein-like II"/>
    <property type="match status" value="2"/>
</dbReference>
<feature type="signal peptide" evidence="1">
    <location>
        <begin position="1"/>
        <end position="20"/>
    </location>
</feature>
<dbReference type="AlphaFoldDB" id="A0A7V7NWF6"/>